<evidence type="ECO:0000256" key="3">
    <source>
        <dbReference type="ARBA" id="ARBA00006958"/>
    </source>
</evidence>
<dbReference type="GO" id="GO:0004518">
    <property type="term" value="F:nuclease activity"/>
    <property type="evidence" value="ECO:0007669"/>
    <property type="project" value="UniProtKB-KW"/>
</dbReference>
<dbReference type="EMBL" id="BLAL01000278">
    <property type="protein sequence ID" value="GES99032.1"/>
    <property type="molecule type" value="Genomic_DNA"/>
</dbReference>
<organism evidence="10 11">
    <name type="scientific">Rhizophagus clarus</name>
    <dbReference type="NCBI Taxonomy" id="94130"/>
    <lineage>
        <taxon>Eukaryota</taxon>
        <taxon>Fungi</taxon>
        <taxon>Fungi incertae sedis</taxon>
        <taxon>Mucoromycota</taxon>
        <taxon>Glomeromycotina</taxon>
        <taxon>Glomeromycetes</taxon>
        <taxon>Glomerales</taxon>
        <taxon>Glomeraceae</taxon>
        <taxon>Rhizophagus</taxon>
    </lineage>
</organism>
<keyword evidence="4" id="KW-0540">Nuclease</keyword>
<feature type="compositionally biased region" description="Acidic residues" evidence="8">
    <location>
        <begin position="331"/>
        <end position="349"/>
    </location>
</feature>
<accession>A0A8H3M5D4</accession>
<keyword evidence="5" id="KW-0479">Metal-binding</keyword>
<dbReference type="InterPro" id="IPR027806">
    <property type="entry name" value="HARBI1_dom"/>
</dbReference>
<gene>
    <name evidence="10" type="ORF">RCL2_002555100</name>
</gene>
<evidence type="ECO:0000313" key="10">
    <source>
        <dbReference type="EMBL" id="GES99032.1"/>
    </source>
</evidence>
<feature type="region of interest" description="Disordered" evidence="8">
    <location>
        <begin position="331"/>
        <end position="361"/>
    </location>
</feature>
<dbReference type="Proteomes" id="UP000615446">
    <property type="component" value="Unassembled WGS sequence"/>
</dbReference>
<comment type="similarity">
    <text evidence="3">Belongs to the HARBI1 family.</text>
</comment>
<evidence type="ECO:0000256" key="1">
    <source>
        <dbReference type="ARBA" id="ARBA00001968"/>
    </source>
</evidence>
<protein>
    <submittedName>
        <fullName evidence="10">Putative nuclease HARBI1</fullName>
    </submittedName>
</protein>
<evidence type="ECO:0000256" key="7">
    <source>
        <dbReference type="ARBA" id="ARBA00023242"/>
    </source>
</evidence>
<dbReference type="InterPro" id="IPR045249">
    <property type="entry name" value="HARBI1-like"/>
</dbReference>
<reference evidence="10" key="1">
    <citation type="submission" date="2019-10" db="EMBL/GenBank/DDBJ databases">
        <title>Conservation and host-specific expression of non-tandemly repeated heterogenous ribosome RNA gene in arbuscular mycorrhizal fungi.</title>
        <authorList>
            <person name="Maeda T."/>
            <person name="Kobayashi Y."/>
            <person name="Nakagawa T."/>
            <person name="Ezawa T."/>
            <person name="Yamaguchi K."/>
            <person name="Bino T."/>
            <person name="Nishimoto Y."/>
            <person name="Shigenobu S."/>
            <person name="Kawaguchi M."/>
        </authorList>
    </citation>
    <scope>NUCLEOTIDE SEQUENCE</scope>
    <source>
        <strain evidence="10">HR1</strain>
    </source>
</reference>
<dbReference type="GO" id="GO:0046872">
    <property type="term" value="F:metal ion binding"/>
    <property type="evidence" value="ECO:0007669"/>
    <property type="project" value="UniProtKB-KW"/>
</dbReference>
<evidence type="ECO:0000256" key="5">
    <source>
        <dbReference type="ARBA" id="ARBA00022723"/>
    </source>
</evidence>
<dbReference type="PANTHER" id="PTHR22930:SF85">
    <property type="entry name" value="GH03217P-RELATED"/>
    <property type="match status" value="1"/>
</dbReference>
<evidence type="ECO:0000256" key="2">
    <source>
        <dbReference type="ARBA" id="ARBA00004123"/>
    </source>
</evidence>
<dbReference type="OrthoDB" id="2445244at2759"/>
<evidence type="ECO:0000256" key="6">
    <source>
        <dbReference type="ARBA" id="ARBA00022801"/>
    </source>
</evidence>
<keyword evidence="7" id="KW-0539">Nucleus</keyword>
<comment type="caution">
    <text evidence="10">The sequence shown here is derived from an EMBL/GenBank/DDBJ whole genome shotgun (WGS) entry which is preliminary data.</text>
</comment>
<dbReference type="GO" id="GO:0016787">
    <property type="term" value="F:hydrolase activity"/>
    <property type="evidence" value="ECO:0007669"/>
    <property type="project" value="UniProtKB-KW"/>
</dbReference>
<keyword evidence="6" id="KW-0378">Hydrolase</keyword>
<evidence type="ECO:0000256" key="4">
    <source>
        <dbReference type="ARBA" id="ARBA00022722"/>
    </source>
</evidence>
<dbReference type="Pfam" id="PF13359">
    <property type="entry name" value="DDE_Tnp_4"/>
    <property type="match status" value="1"/>
</dbReference>
<comment type="cofactor">
    <cofactor evidence="1">
        <name>a divalent metal cation</name>
        <dbReference type="ChEBI" id="CHEBI:60240"/>
    </cofactor>
</comment>
<evidence type="ECO:0000259" key="9">
    <source>
        <dbReference type="Pfam" id="PF13359"/>
    </source>
</evidence>
<comment type="subcellular location">
    <subcellularLocation>
        <location evidence="2">Nucleus</location>
    </subcellularLocation>
</comment>
<evidence type="ECO:0000256" key="8">
    <source>
        <dbReference type="SAM" id="MobiDB-lite"/>
    </source>
</evidence>
<dbReference type="PANTHER" id="PTHR22930">
    <property type="match status" value="1"/>
</dbReference>
<feature type="domain" description="DDE Tnp4" evidence="9">
    <location>
        <begin position="169"/>
        <end position="319"/>
    </location>
</feature>
<proteinExistence type="inferred from homology"/>
<dbReference type="GO" id="GO:0005634">
    <property type="term" value="C:nucleus"/>
    <property type="evidence" value="ECO:0007669"/>
    <property type="project" value="UniProtKB-SubCell"/>
</dbReference>
<sequence>MSYQKDLENLLMINFIKSSQIFEGSDNESNDSEEQFEAEESELISLGLCSLLDSRYLEPRKYNIAKSQEWWHSILPKYDDIRFKKIMRMDPQSFQNLATKIGTHSIFQSTGNKQQAPELQLAIFLRRRVMSTILSLKSSLIIWPTGELRKKVHIGFSNIGGFNNVIGAIDGTHIILETAPLKQPEIYWNRKKKYSIQCQSIVDHNGIFIDYEIGWPGPVHDAKVYQNSYFYQNYRTLIKGWDYLLGDSAYPLSSFLIKLFNNPVIDLQTHFNVTHSLHRVVIENAFGKLKNRFSCLKGLSVKKISTVVNLTECCIILHNFLETNNDSWNELDENDSDSDDSESDDDDENNLNSNKRNLLFV</sequence>
<evidence type="ECO:0000313" key="11">
    <source>
        <dbReference type="Proteomes" id="UP000615446"/>
    </source>
</evidence>
<dbReference type="AlphaFoldDB" id="A0A8H3M5D4"/>
<name>A0A8H3M5D4_9GLOM</name>